<feature type="domain" description="Peptidoglycan binding-like" evidence="1">
    <location>
        <begin position="59"/>
        <end position="115"/>
    </location>
</feature>
<evidence type="ECO:0000313" key="4">
    <source>
        <dbReference type="Proteomes" id="UP000004725"/>
    </source>
</evidence>
<dbReference type="InterPro" id="IPR036365">
    <property type="entry name" value="PGBD-like_sf"/>
</dbReference>
<name>A0AA87LUN4_9BACL</name>
<comment type="caution">
    <text evidence="3">The sequence shown here is derived from an EMBL/GenBank/DDBJ whole genome shotgun (WGS) entry which is preliminary data.</text>
</comment>
<dbReference type="Gene3D" id="1.10.101.10">
    <property type="entry name" value="PGBD-like superfamily/PGBD"/>
    <property type="match status" value="1"/>
</dbReference>
<dbReference type="Proteomes" id="UP000004725">
    <property type="component" value="Unassembled WGS sequence"/>
</dbReference>
<gene>
    <name evidence="3" type="ORF">A1A1_00595</name>
</gene>
<protein>
    <submittedName>
        <fullName evidence="3">Spore cortex-lytic enzyme</fullName>
    </submittedName>
</protein>
<dbReference type="InterPro" id="IPR036366">
    <property type="entry name" value="PGBDSf"/>
</dbReference>
<feature type="domain" description="Cell wall hydrolase SleB" evidence="2">
    <location>
        <begin position="131"/>
        <end position="229"/>
    </location>
</feature>
<evidence type="ECO:0000313" key="3">
    <source>
        <dbReference type="EMBL" id="EIM08549.1"/>
    </source>
</evidence>
<organism evidence="3 4">
    <name type="scientific">Planococcus antarcticus DSM 14505</name>
    <dbReference type="NCBI Taxonomy" id="1185653"/>
    <lineage>
        <taxon>Bacteria</taxon>
        <taxon>Bacillati</taxon>
        <taxon>Bacillota</taxon>
        <taxon>Bacilli</taxon>
        <taxon>Bacillales</taxon>
        <taxon>Caryophanaceae</taxon>
        <taxon>Planococcus</taxon>
    </lineage>
</organism>
<accession>A0AA87LUN4</accession>
<dbReference type="Pfam" id="PF07486">
    <property type="entry name" value="Hydrolase_2"/>
    <property type="match status" value="1"/>
</dbReference>
<dbReference type="Gene3D" id="1.10.10.2520">
    <property type="entry name" value="Cell wall hydrolase SleB, domain 1"/>
    <property type="match status" value="1"/>
</dbReference>
<sequence length="230" mass="25267">MQFQLYTIKKNLLLILGIEGRESMKKLKVLIFALFTVLFLSFSQTAADAHSPDLHEGVSGQDVVELQSTLKKLGYFHTTATGYYGFITKNAVIQFQRDFNVPATGFTGPLTRAKLTELDIMARVVNGEARGESYTGQVAVAAVILNRMDSSAFPNSTYNVVFQRNAFTAINDGQYGFKPNASAYQAVKAAVKGSDPSLGATYYYNPSGVTDTWIFSRTTITKIGKHVFAK</sequence>
<dbReference type="InterPro" id="IPR011105">
    <property type="entry name" value="Cell_wall_hydrolase_SleB"/>
</dbReference>
<proteinExistence type="predicted"/>
<evidence type="ECO:0000259" key="1">
    <source>
        <dbReference type="Pfam" id="PF01471"/>
    </source>
</evidence>
<dbReference type="Gene3D" id="6.20.240.60">
    <property type="match status" value="1"/>
</dbReference>
<dbReference type="InterPro" id="IPR002477">
    <property type="entry name" value="Peptidoglycan-bd-like"/>
</dbReference>
<dbReference type="InterPro" id="IPR042047">
    <property type="entry name" value="SleB_dom1"/>
</dbReference>
<dbReference type="AlphaFoldDB" id="A0AA87LUN4"/>
<dbReference type="GO" id="GO:0016787">
    <property type="term" value="F:hydrolase activity"/>
    <property type="evidence" value="ECO:0007669"/>
    <property type="project" value="InterPro"/>
</dbReference>
<evidence type="ECO:0000259" key="2">
    <source>
        <dbReference type="Pfam" id="PF07486"/>
    </source>
</evidence>
<dbReference type="Pfam" id="PF01471">
    <property type="entry name" value="PG_binding_1"/>
    <property type="match status" value="1"/>
</dbReference>
<dbReference type="SUPFAM" id="SSF47090">
    <property type="entry name" value="PGBD-like"/>
    <property type="match status" value="1"/>
</dbReference>
<reference evidence="3 4" key="1">
    <citation type="journal article" date="2012" name="J. Bacteriol.">
        <title>Genome Sequence of the Antarctic Psychrophile Bacterium Planococcus antarcticus DSM 14505.</title>
        <authorList>
            <person name="Margolles A."/>
            <person name="Gueimonde M."/>
            <person name="Sanchez B."/>
        </authorList>
    </citation>
    <scope>NUCLEOTIDE SEQUENCE [LARGE SCALE GENOMIC DNA]</scope>
    <source>
        <strain evidence="3 4">DSM 14505</strain>
    </source>
</reference>
<dbReference type="EMBL" id="AJYB01000002">
    <property type="protein sequence ID" value="EIM08549.1"/>
    <property type="molecule type" value="Genomic_DNA"/>
</dbReference>